<gene>
    <name evidence="10" type="ORF">FC81_GL001331</name>
</gene>
<dbReference type="InterPro" id="IPR019758">
    <property type="entry name" value="Pept_S26A_signal_pept_1_CS"/>
</dbReference>
<dbReference type="GO" id="GO:0009003">
    <property type="term" value="F:signal peptidase activity"/>
    <property type="evidence" value="ECO:0007669"/>
    <property type="project" value="UniProtKB-EC"/>
</dbReference>
<dbReference type="OrthoDB" id="9802919at2"/>
<dbReference type="InterPro" id="IPR019757">
    <property type="entry name" value="Pept_S26A_signal_pept_1_Lys-AS"/>
</dbReference>
<organism evidence="10 11">
    <name type="scientific">Liquorilactobacillus capillatus DSM 19910</name>
    <dbReference type="NCBI Taxonomy" id="1423731"/>
    <lineage>
        <taxon>Bacteria</taxon>
        <taxon>Bacillati</taxon>
        <taxon>Bacillota</taxon>
        <taxon>Bacilli</taxon>
        <taxon>Lactobacillales</taxon>
        <taxon>Lactobacillaceae</taxon>
        <taxon>Liquorilactobacillus</taxon>
    </lineage>
</organism>
<name>A0A0R1LZN4_9LACO</name>
<dbReference type="PANTHER" id="PTHR43390">
    <property type="entry name" value="SIGNAL PEPTIDASE I"/>
    <property type="match status" value="1"/>
</dbReference>
<dbReference type="EC" id="3.4.21.89" evidence="3 7"/>
<evidence type="ECO:0000256" key="1">
    <source>
        <dbReference type="ARBA" id="ARBA00000677"/>
    </source>
</evidence>
<dbReference type="Pfam" id="PF10502">
    <property type="entry name" value="Peptidase_S26"/>
    <property type="match status" value="1"/>
</dbReference>
<evidence type="ECO:0000256" key="4">
    <source>
        <dbReference type="ARBA" id="ARBA00022670"/>
    </source>
</evidence>
<dbReference type="PROSITE" id="PS00760">
    <property type="entry name" value="SPASE_I_2"/>
    <property type="match status" value="1"/>
</dbReference>
<sequence length="182" mass="21122">MAKFKGIRWSYWIPLLFLAALCALFVRSFLLVPLEIEGNSMEPTLHSRQKVIVQNFGSIQRFDVVIIKMPDGNTYIKRVIGMPGDRIAYHNDRLYINGDHIKENFLKRVIRQEPNQTYTSDFSLKELTGLSRVPTRQYFVLGDNRRISKDSRTFGTVKASWITGRALIVYWPIIDLKKIGKN</sequence>
<dbReference type="PROSITE" id="PS00761">
    <property type="entry name" value="SPASE_I_3"/>
    <property type="match status" value="1"/>
</dbReference>
<evidence type="ECO:0000256" key="2">
    <source>
        <dbReference type="ARBA" id="ARBA00004401"/>
    </source>
</evidence>
<dbReference type="PROSITE" id="PS00501">
    <property type="entry name" value="SPASE_I_1"/>
    <property type="match status" value="1"/>
</dbReference>
<evidence type="ECO:0000256" key="6">
    <source>
        <dbReference type="PIRSR" id="PIRSR600223-1"/>
    </source>
</evidence>
<evidence type="ECO:0000256" key="3">
    <source>
        <dbReference type="ARBA" id="ARBA00013208"/>
    </source>
</evidence>
<dbReference type="EMBL" id="AZEF01000027">
    <property type="protein sequence ID" value="KRL01190.1"/>
    <property type="molecule type" value="Genomic_DNA"/>
</dbReference>
<evidence type="ECO:0000259" key="9">
    <source>
        <dbReference type="Pfam" id="PF10502"/>
    </source>
</evidence>
<proteinExistence type="inferred from homology"/>
<dbReference type="RefSeq" id="WP_057744358.1">
    <property type="nucleotide sequence ID" value="NZ_AZEF01000027.1"/>
</dbReference>
<dbReference type="NCBIfam" id="TIGR02227">
    <property type="entry name" value="sigpep_I_bact"/>
    <property type="match status" value="1"/>
</dbReference>
<evidence type="ECO:0000256" key="8">
    <source>
        <dbReference type="RuleBase" id="RU362042"/>
    </source>
</evidence>
<comment type="similarity">
    <text evidence="8">Belongs to the peptidase S26 family.</text>
</comment>
<dbReference type="InterPro" id="IPR036286">
    <property type="entry name" value="LexA/Signal_pep-like_sf"/>
</dbReference>
<keyword evidence="5 7" id="KW-0378">Hydrolase</keyword>
<evidence type="ECO:0000313" key="11">
    <source>
        <dbReference type="Proteomes" id="UP000051621"/>
    </source>
</evidence>
<feature type="domain" description="Peptidase S26" evidence="9">
    <location>
        <begin position="11"/>
        <end position="171"/>
    </location>
</feature>
<comment type="caution">
    <text evidence="10">The sequence shown here is derived from an EMBL/GenBank/DDBJ whole genome shotgun (WGS) entry which is preliminary data.</text>
</comment>
<dbReference type="InterPro" id="IPR000223">
    <property type="entry name" value="Pept_S26A_signal_pept_1"/>
</dbReference>
<dbReference type="PANTHER" id="PTHR43390:SF8">
    <property type="entry name" value="SIGNAL PEPTIDASE I"/>
    <property type="match status" value="1"/>
</dbReference>
<evidence type="ECO:0000256" key="5">
    <source>
        <dbReference type="ARBA" id="ARBA00022801"/>
    </source>
</evidence>
<dbReference type="GO" id="GO:0006465">
    <property type="term" value="P:signal peptide processing"/>
    <property type="evidence" value="ECO:0007669"/>
    <property type="project" value="InterPro"/>
</dbReference>
<reference evidence="10 11" key="1">
    <citation type="journal article" date="2015" name="Genome Announc.">
        <title>Expanding the biotechnology potential of lactobacilli through comparative genomics of 213 strains and associated genera.</title>
        <authorList>
            <person name="Sun Z."/>
            <person name="Harris H.M."/>
            <person name="McCann A."/>
            <person name="Guo C."/>
            <person name="Argimon S."/>
            <person name="Zhang W."/>
            <person name="Yang X."/>
            <person name="Jeffery I.B."/>
            <person name="Cooney J.C."/>
            <person name="Kagawa T.F."/>
            <person name="Liu W."/>
            <person name="Song Y."/>
            <person name="Salvetti E."/>
            <person name="Wrobel A."/>
            <person name="Rasinkangas P."/>
            <person name="Parkhill J."/>
            <person name="Rea M.C."/>
            <person name="O'Sullivan O."/>
            <person name="Ritari J."/>
            <person name="Douillard F.P."/>
            <person name="Paul Ross R."/>
            <person name="Yang R."/>
            <person name="Briner A.E."/>
            <person name="Felis G.E."/>
            <person name="de Vos W.M."/>
            <person name="Barrangou R."/>
            <person name="Klaenhammer T.R."/>
            <person name="Caufield P.W."/>
            <person name="Cui Y."/>
            <person name="Zhang H."/>
            <person name="O'Toole P.W."/>
        </authorList>
    </citation>
    <scope>NUCLEOTIDE SEQUENCE [LARGE SCALE GENOMIC DNA]</scope>
    <source>
        <strain evidence="10 11">DSM 19910</strain>
    </source>
</reference>
<dbReference type="GO" id="GO:0005886">
    <property type="term" value="C:plasma membrane"/>
    <property type="evidence" value="ECO:0007669"/>
    <property type="project" value="UniProtKB-SubCell"/>
</dbReference>
<dbReference type="PRINTS" id="PR00727">
    <property type="entry name" value="LEADERPTASE"/>
</dbReference>
<keyword evidence="11" id="KW-1185">Reference proteome</keyword>
<evidence type="ECO:0000256" key="7">
    <source>
        <dbReference type="RuleBase" id="RU003993"/>
    </source>
</evidence>
<dbReference type="PATRIC" id="fig|1423731.3.peg.1369"/>
<comment type="catalytic activity">
    <reaction evidence="1 7">
        <text>Cleavage of hydrophobic, N-terminal signal or leader sequences from secreted and periplasmic proteins.</text>
        <dbReference type="EC" id="3.4.21.89"/>
    </reaction>
</comment>
<feature type="active site" evidence="6">
    <location>
        <position position="40"/>
    </location>
</feature>
<feature type="active site" evidence="6">
    <location>
        <position position="77"/>
    </location>
</feature>
<dbReference type="SUPFAM" id="SSF51306">
    <property type="entry name" value="LexA/Signal peptidase"/>
    <property type="match status" value="1"/>
</dbReference>
<dbReference type="STRING" id="1423731.FC81_GL001331"/>
<comment type="subcellular location">
    <subcellularLocation>
        <location evidence="2">Cell membrane</location>
        <topology evidence="2">Single-pass type II membrane protein</topology>
    </subcellularLocation>
    <subcellularLocation>
        <location evidence="8">Membrane</location>
        <topology evidence="8">Single-pass type II membrane protein</topology>
    </subcellularLocation>
</comment>
<accession>A0A0R1LZN4</accession>
<dbReference type="GO" id="GO:0004252">
    <property type="term" value="F:serine-type endopeptidase activity"/>
    <property type="evidence" value="ECO:0007669"/>
    <property type="project" value="InterPro"/>
</dbReference>
<dbReference type="InterPro" id="IPR019756">
    <property type="entry name" value="Pept_S26A_signal_pept_1_Ser-AS"/>
</dbReference>
<dbReference type="Proteomes" id="UP000051621">
    <property type="component" value="Unassembled WGS sequence"/>
</dbReference>
<dbReference type="CDD" id="cd06530">
    <property type="entry name" value="S26_SPase_I"/>
    <property type="match status" value="1"/>
</dbReference>
<protein>
    <recommendedName>
        <fullName evidence="3 7">Signal peptidase I</fullName>
        <ecNumber evidence="3 7">3.4.21.89</ecNumber>
    </recommendedName>
</protein>
<dbReference type="InterPro" id="IPR019533">
    <property type="entry name" value="Peptidase_S26"/>
</dbReference>
<dbReference type="AlphaFoldDB" id="A0A0R1LZN4"/>
<dbReference type="Gene3D" id="2.10.109.10">
    <property type="entry name" value="Umud Fragment, subunit A"/>
    <property type="match status" value="1"/>
</dbReference>
<evidence type="ECO:0000313" key="10">
    <source>
        <dbReference type="EMBL" id="KRL01190.1"/>
    </source>
</evidence>
<keyword evidence="4 7" id="KW-0645">Protease</keyword>